<dbReference type="PRINTS" id="PR01782">
    <property type="entry name" value="MCEVIRFACTOR"/>
</dbReference>
<feature type="coiled-coil region" evidence="1">
    <location>
        <begin position="231"/>
        <end position="280"/>
    </location>
</feature>
<evidence type="ECO:0000256" key="1">
    <source>
        <dbReference type="SAM" id="Coils"/>
    </source>
</evidence>
<dbReference type="Pfam" id="PF02470">
    <property type="entry name" value="MlaD"/>
    <property type="match status" value="1"/>
</dbReference>
<dbReference type="STRING" id="95161.SAMN05660874_02878"/>
<keyword evidence="5" id="KW-1185">Reference proteome</keyword>
<dbReference type="InterPro" id="IPR052336">
    <property type="entry name" value="MlaD_Phospholipid_Transporter"/>
</dbReference>
<dbReference type="EMBL" id="FOZX01000004">
    <property type="protein sequence ID" value="SFS71814.1"/>
    <property type="molecule type" value="Genomic_DNA"/>
</dbReference>
<dbReference type="InterPro" id="IPR024516">
    <property type="entry name" value="Mce_C"/>
</dbReference>
<dbReference type="AlphaFoldDB" id="A0A1I6S4J3"/>
<dbReference type="NCBIfam" id="TIGR00996">
    <property type="entry name" value="Mtu_fam_mce"/>
    <property type="match status" value="1"/>
</dbReference>
<dbReference type="RefSeq" id="WP_175548094.1">
    <property type="nucleotide sequence ID" value="NZ_FOZX01000004.1"/>
</dbReference>
<keyword evidence="1" id="KW-0175">Coiled coil</keyword>
<dbReference type="InterPro" id="IPR005693">
    <property type="entry name" value="Mce"/>
</dbReference>
<evidence type="ECO:0000313" key="4">
    <source>
        <dbReference type="EMBL" id="SFS71814.1"/>
    </source>
</evidence>
<dbReference type="InterPro" id="IPR003399">
    <property type="entry name" value="Mce/MlaD"/>
</dbReference>
<evidence type="ECO:0000259" key="2">
    <source>
        <dbReference type="Pfam" id="PF02470"/>
    </source>
</evidence>
<sequence length="326" mass="34256">MNDSRLGVVGSLLIAVVVLFSLSGDAISPLLAGRGLHAVFSEAGGLVEGDPVVVSGMTVGRVEDVELRDTDVLVSFTVDEPDLRVGEGSTAAIKAQSALGEKALSLAPAGPGELPNDAQIPLSRTIAPYDVTQALQSLTDTTSRLDTDRLTTALTAVADTLDGTARSAPQALSGLRRLAESVNARDAELRSLLEHARATTEVLAGHQQDLRAIFDQGTALLTALNQRQAAIERLLADLTTTADQLDALARENDAQLRPALTELRSAVAILRDNRDQLTAALHEAVPMLRTLGEVLSTMPALDAFFANIPPTNAVPGLQDLLGRGTR</sequence>
<evidence type="ECO:0000259" key="3">
    <source>
        <dbReference type="Pfam" id="PF11887"/>
    </source>
</evidence>
<dbReference type="Proteomes" id="UP000198852">
    <property type="component" value="Unassembled WGS sequence"/>
</dbReference>
<organism evidence="4 5">
    <name type="scientific">Saccharopolyspora flava</name>
    <dbReference type="NCBI Taxonomy" id="95161"/>
    <lineage>
        <taxon>Bacteria</taxon>
        <taxon>Bacillati</taxon>
        <taxon>Actinomycetota</taxon>
        <taxon>Actinomycetes</taxon>
        <taxon>Pseudonocardiales</taxon>
        <taxon>Pseudonocardiaceae</taxon>
        <taxon>Saccharopolyspora</taxon>
    </lineage>
</organism>
<dbReference type="PANTHER" id="PTHR33371">
    <property type="entry name" value="INTERMEMBRANE PHOSPHOLIPID TRANSPORT SYSTEM BINDING PROTEIN MLAD-RELATED"/>
    <property type="match status" value="1"/>
</dbReference>
<feature type="domain" description="Mce/MlaD" evidence="2">
    <location>
        <begin position="35"/>
        <end position="108"/>
    </location>
</feature>
<dbReference type="GO" id="GO:0005576">
    <property type="term" value="C:extracellular region"/>
    <property type="evidence" value="ECO:0007669"/>
    <property type="project" value="TreeGrafter"/>
</dbReference>
<feature type="domain" description="Mammalian cell entry C-terminal" evidence="3">
    <location>
        <begin position="113"/>
        <end position="285"/>
    </location>
</feature>
<name>A0A1I6S4J3_9PSEU</name>
<gene>
    <name evidence="4" type="ORF">SAMN05660874_02878</name>
</gene>
<proteinExistence type="predicted"/>
<reference evidence="5" key="1">
    <citation type="submission" date="2016-10" db="EMBL/GenBank/DDBJ databases">
        <authorList>
            <person name="Varghese N."/>
            <person name="Submissions S."/>
        </authorList>
    </citation>
    <scope>NUCLEOTIDE SEQUENCE [LARGE SCALE GENOMIC DNA]</scope>
    <source>
        <strain evidence="5">DSM 44771</strain>
    </source>
</reference>
<evidence type="ECO:0000313" key="5">
    <source>
        <dbReference type="Proteomes" id="UP000198852"/>
    </source>
</evidence>
<protein>
    <submittedName>
        <fullName evidence="4">Phospholipid/cholesterol/gamma-HCH transport system substrate-binding protein</fullName>
    </submittedName>
</protein>
<accession>A0A1I6S4J3</accession>
<dbReference type="PANTHER" id="PTHR33371:SF18">
    <property type="entry name" value="MCE-FAMILY PROTEIN MCE3C"/>
    <property type="match status" value="1"/>
</dbReference>
<dbReference type="Pfam" id="PF11887">
    <property type="entry name" value="Mce4_CUP1"/>
    <property type="match status" value="1"/>
</dbReference>